<keyword evidence="3" id="KW-1185">Reference proteome</keyword>
<dbReference type="HAMAP" id="MF_00934">
    <property type="entry name" value="23SrRNA_methyltr_J"/>
    <property type="match status" value="1"/>
</dbReference>
<feature type="binding site" evidence="1">
    <location>
        <begin position="144"/>
        <end position="145"/>
    </location>
    <ligand>
        <name>S-adenosyl-L-methionine</name>
        <dbReference type="ChEBI" id="CHEBI:59789"/>
    </ligand>
</feature>
<feature type="binding site" evidence="1">
    <location>
        <position position="42"/>
    </location>
    <ligand>
        <name>S-adenosyl-L-methionine</name>
        <dbReference type="ChEBI" id="CHEBI:59789"/>
    </ligand>
</feature>
<dbReference type="AlphaFoldDB" id="A0A0W0VTV3"/>
<dbReference type="eggNOG" id="COG2961">
    <property type="taxonomic scope" value="Bacteria"/>
</dbReference>
<comment type="similarity">
    <text evidence="1">Belongs to the RlmJ family.</text>
</comment>
<gene>
    <name evidence="1" type="primary">rlmJ</name>
    <name evidence="2" type="ORF">Llan_0912</name>
</gene>
<keyword evidence="1" id="KW-0489">Methyltransferase</keyword>
<dbReference type="EC" id="2.1.1.266" evidence="1"/>
<feature type="binding site" evidence="1">
    <location>
        <position position="165"/>
    </location>
    <ligand>
        <name>S-adenosyl-L-methionine</name>
        <dbReference type="ChEBI" id="CHEBI:59789"/>
    </ligand>
</feature>
<dbReference type="OrthoDB" id="9791274at2"/>
<reference evidence="2 3" key="1">
    <citation type="submission" date="2015-11" db="EMBL/GenBank/DDBJ databases">
        <title>Genomic analysis of 38 Legionella species identifies large and diverse effector repertoires.</title>
        <authorList>
            <person name="Burstein D."/>
            <person name="Amaro F."/>
            <person name="Zusman T."/>
            <person name="Lifshitz Z."/>
            <person name="Cohen O."/>
            <person name="Gilbert J.A."/>
            <person name="Pupko T."/>
            <person name="Shuman H.A."/>
            <person name="Segal G."/>
        </authorList>
    </citation>
    <scope>NUCLEOTIDE SEQUENCE [LARGE SCALE GENOMIC DNA]</scope>
    <source>
        <strain evidence="2 3">ATCC 49751</strain>
    </source>
</reference>
<dbReference type="Proteomes" id="UP000054869">
    <property type="component" value="Unassembled WGS sequence"/>
</dbReference>
<keyword evidence="1" id="KW-0808">Transferase</keyword>
<organism evidence="2 3">
    <name type="scientific">Legionella lansingensis</name>
    <dbReference type="NCBI Taxonomy" id="45067"/>
    <lineage>
        <taxon>Bacteria</taxon>
        <taxon>Pseudomonadati</taxon>
        <taxon>Pseudomonadota</taxon>
        <taxon>Gammaproteobacteria</taxon>
        <taxon>Legionellales</taxon>
        <taxon>Legionellaceae</taxon>
        <taxon>Legionella</taxon>
    </lineage>
</organism>
<keyword evidence="1" id="KW-0694">RNA-binding</keyword>
<dbReference type="Pfam" id="PF04378">
    <property type="entry name" value="RsmJ"/>
    <property type="match status" value="1"/>
</dbReference>
<evidence type="ECO:0000256" key="1">
    <source>
        <dbReference type="HAMAP-Rule" id="MF_00934"/>
    </source>
</evidence>
<comment type="catalytic activity">
    <reaction evidence="1">
        <text>adenosine(2030) in 23S rRNA + S-adenosyl-L-methionine = N(6)-methyladenosine(2030) in 23S rRNA + S-adenosyl-L-homocysteine + H(+)</text>
        <dbReference type="Rhea" id="RHEA:43736"/>
        <dbReference type="Rhea" id="RHEA-COMP:10668"/>
        <dbReference type="Rhea" id="RHEA-COMP:10669"/>
        <dbReference type="ChEBI" id="CHEBI:15378"/>
        <dbReference type="ChEBI" id="CHEBI:57856"/>
        <dbReference type="ChEBI" id="CHEBI:59789"/>
        <dbReference type="ChEBI" id="CHEBI:74411"/>
        <dbReference type="ChEBI" id="CHEBI:74449"/>
        <dbReference type="EC" id="2.1.1.266"/>
    </reaction>
</comment>
<dbReference type="InterPro" id="IPR029063">
    <property type="entry name" value="SAM-dependent_MTases_sf"/>
</dbReference>
<comment type="caution">
    <text evidence="2">The sequence shown here is derived from an EMBL/GenBank/DDBJ whole genome shotgun (WGS) entry which is preliminary data.</text>
</comment>
<dbReference type="GO" id="GO:0036307">
    <property type="term" value="F:23S rRNA (adenine(2030)-N(6))-methyltransferase activity"/>
    <property type="evidence" value="ECO:0007669"/>
    <property type="project" value="UniProtKB-UniRule"/>
</dbReference>
<dbReference type="SUPFAM" id="SSF53335">
    <property type="entry name" value="S-adenosyl-L-methionine-dependent methyltransferases"/>
    <property type="match status" value="1"/>
</dbReference>
<protein>
    <recommendedName>
        <fullName evidence="1">Ribosomal RNA large subunit methyltransferase J</fullName>
        <ecNumber evidence="1">2.1.1.266</ecNumber>
    </recommendedName>
    <alternativeName>
        <fullName evidence="1">23S rRNA (adenine(2030)-N6)-methyltransferase</fullName>
    </alternativeName>
    <alternativeName>
        <fullName evidence="1">23S rRNA m6A2030 methyltransferase</fullName>
    </alternativeName>
</protein>
<feature type="binding site" evidence="1">
    <location>
        <position position="119"/>
    </location>
    <ligand>
        <name>S-adenosyl-L-methionine</name>
        <dbReference type="ChEBI" id="CHEBI:59789"/>
    </ligand>
</feature>
<sequence>MLSYQHGYHAGNFADVVKHLTLSRILNYMIQKEKPLFYLETHAGRGIYDLQDSQAVKTREYLQGIHLLWQEKNKLSTLFSPYLQCISDINPTGSLRFYPGSPALAIALLRPQDRIYCCELHPREFEHLQTLAHPRKRVFYEHHDGLFNLNALLPPPERRAIIFLDPSYEIKQEYKEIPKAIKAAYQKFSTGVFCLWYPLVDKKLHEQLLRGMENIGAPNTLRIEFSLNPMINQGMTGCGLWIINPPYALTNEMKTILNQLCSLINPGTSSFIVED</sequence>
<dbReference type="RefSeq" id="WP_028373505.1">
    <property type="nucleotide sequence ID" value="NZ_CAAAJD010000013.1"/>
</dbReference>
<comment type="function">
    <text evidence="1">Specifically methylates the adenine in position 2030 of 23S rRNA.</text>
</comment>
<evidence type="ECO:0000313" key="2">
    <source>
        <dbReference type="EMBL" id="KTD23413.1"/>
    </source>
</evidence>
<feature type="binding site" evidence="1">
    <location>
        <position position="101"/>
    </location>
    <ligand>
        <name>S-adenosyl-L-methionine</name>
        <dbReference type="ChEBI" id="CHEBI:59789"/>
    </ligand>
</feature>
<dbReference type="GO" id="GO:0070475">
    <property type="term" value="P:rRNA base methylation"/>
    <property type="evidence" value="ECO:0007669"/>
    <property type="project" value="UniProtKB-UniRule"/>
</dbReference>
<evidence type="ECO:0000313" key="3">
    <source>
        <dbReference type="Proteomes" id="UP000054869"/>
    </source>
</evidence>
<keyword evidence="1" id="KW-0698">rRNA processing</keyword>
<feature type="binding site" evidence="1">
    <location>
        <position position="19"/>
    </location>
    <ligand>
        <name>S-adenosyl-L-methionine</name>
        <dbReference type="ChEBI" id="CHEBI:59789"/>
    </ligand>
</feature>
<comment type="subunit">
    <text evidence="1">Monomer.</text>
</comment>
<dbReference type="PANTHER" id="PTHR37426:SF1">
    <property type="entry name" value="RIBOSOMAL RNA LARGE SUBUNIT METHYLTRANSFERASE J"/>
    <property type="match status" value="1"/>
</dbReference>
<dbReference type="InterPro" id="IPR007473">
    <property type="entry name" value="RlmJ"/>
</dbReference>
<feature type="site" description="Interaction with substrate rRNA" evidence="1">
    <location>
        <position position="4"/>
    </location>
</feature>
<keyword evidence="1" id="KW-0949">S-adenosyl-L-methionine</keyword>
<dbReference type="PATRIC" id="fig|45067.4.peg.944"/>
<dbReference type="EMBL" id="LNYI01000015">
    <property type="protein sequence ID" value="KTD23413.1"/>
    <property type="molecule type" value="Genomic_DNA"/>
</dbReference>
<feature type="active site" description="Proton acceptor" evidence="1">
    <location>
        <position position="165"/>
    </location>
</feature>
<dbReference type="GO" id="GO:0003723">
    <property type="term" value="F:RNA binding"/>
    <property type="evidence" value="ECO:0007669"/>
    <property type="project" value="UniProtKB-UniRule"/>
</dbReference>
<dbReference type="STRING" id="45067.Llan_0912"/>
<dbReference type="PANTHER" id="PTHR37426">
    <property type="entry name" value="RIBOSOMAL RNA LARGE SUBUNIT METHYLTRANSFERASE J"/>
    <property type="match status" value="1"/>
</dbReference>
<dbReference type="Gene3D" id="3.40.50.150">
    <property type="entry name" value="Vaccinia Virus protein VP39"/>
    <property type="match status" value="1"/>
</dbReference>
<accession>A0A0W0VTV3</accession>
<name>A0A0W0VTV3_9GAMM</name>
<dbReference type="GO" id="GO:0005829">
    <property type="term" value="C:cytosol"/>
    <property type="evidence" value="ECO:0007669"/>
    <property type="project" value="TreeGrafter"/>
</dbReference>
<proteinExistence type="inferred from homology"/>